<evidence type="ECO:0000313" key="2">
    <source>
        <dbReference type="EMBL" id="MUG26015.1"/>
    </source>
</evidence>
<reference evidence="2 3" key="1">
    <citation type="submission" date="2019-11" db="EMBL/GenBank/DDBJ databases">
        <title>Draft genome sequences of five Paenibacillus species of dairy origin.</title>
        <authorList>
            <person name="Olajide A.M."/>
            <person name="Chen S."/>
            <person name="Lapointe G."/>
        </authorList>
    </citation>
    <scope>NUCLEOTIDE SEQUENCE [LARGE SCALE GENOMIC DNA]</scope>
    <source>
        <strain evidence="2 3">3CT49</strain>
    </source>
</reference>
<accession>A0A6N8F241</accession>
<sequence>MPKTEERKLPEAPKTFEELREIAKQYGVEIPIKSPFTPDDVNRLMPLLRLPLDEEAIKESKGSETKKGYDTISYSYQAHIDRMNWVFGPTNWTWVIHNEIYDDSQTTGNGYVKHLFSAEIELLIGYRIFNEETKRWEWITVHSLPPIPTDHEHFKEKGAARKGMLTKGIKRATSFLGVGADAYLGTLDDDLSTGAEATDDTRTRKKLDKVIDSKGYLQLVELGRKKGFDSDIKLREWYKTMSEGAITNDPANLTKAEVYEVKGWLFKLEDRSEDDEGSEEDLQPANSEEDQPEQPEEYPKTLEELMAADESLILKIAADYSFQMPASITPKNKGPLCKTLAQLMGIK</sequence>
<name>A0A6N8F241_PAEMA</name>
<dbReference type="Proteomes" id="UP000442469">
    <property type="component" value="Unassembled WGS sequence"/>
</dbReference>
<feature type="region of interest" description="Disordered" evidence="1">
    <location>
        <begin position="270"/>
        <end position="298"/>
    </location>
</feature>
<evidence type="ECO:0000313" key="3">
    <source>
        <dbReference type="Proteomes" id="UP000442469"/>
    </source>
</evidence>
<dbReference type="RefSeq" id="WP_155621258.1">
    <property type="nucleotide sequence ID" value="NZ_JARLKV010000175.1"/>
</dbReference>
<comment type="caution">
    <text evidence="2">The sequence shown here is derived from an EMBL/GenBank/DDBJ whole genome shotgun (WGS) entry which is preliminary data.</text>
</comment>
<dbReference type="AlphaFoldDB" id="A0A6N8F241"/>
<organism evidence="2 3">
    <name type="scientific">Paenibacillus macerans</name>
    <name type="common">Bacillus macerans</name>
    <dbReference type="NCBI Taxonomy" id="44252"/>
    <lineage>
        <taxon>Bacteria</taxon>
        <taxon>Bacillati</taxon>
        <taxon>Bacillota</taxon>
        <taxon>Bacilli</taxon>
        <taxon>Bacillales</taxon>
        <taxon>Paenibacillaceae</taxon>
        <taxon>Paenibacillus</taxon>
    </lineage>
</organism>
<protein>
    <submittedName>
        <fullName evidence="2">Uncharacterized protein</fullName>
    </submittedName>
</protein>
<gene>
    <name evidence="2" type="ORF">GNQ08_27010</name>
</gene>
<feature type="compositionally biased region" description="Acidic residues" evidence="1">
    <location>
        <begin position="271"/>
        <end position="296"/>
    </location>
</feature>
<dbReference type="EMBL" id="WNZZ01000034">
    <property type="protein sequence ID" value="MUG26015.1"/>
    <property type="molecule type" value="Genomic_DNA"/>
</dbReference>
<proteinExistence type="predicted"/>
<evidence type="ECO:0000256" key="1">
    <source>
        <dbReference type="SAM" id="MobiDB-lite"/>
    </source>
</evidence>